<proteinExistence type="predicted"/>
<sequence>MIDWNAFLLVLVSALIGAAIVVSAYALGIRLLTMSGRTPIVTPAEFTDAITIVTPAEIKAAEKRAAKAARKSPLTEGQKRLSLVGAWGCFAVSGIAVLVGIYLIVGDHLIELFGGA</sequence>
<feature type="transmembrane region" description="Helical" evidence="1">
    <location>
        <begin position="81"/>
        <end position="105"/>
    </location>
</feature>
<organism evidence="2 3">
    <name type="scientific">Agromyces intestinalis</name>
    <dbReference type="NCBI Taxonomy" id="2592652"/>
    <lineage>
        <taxon>Bacteria</taxon>
        <taxon>Bacillati</taxon>
        <taxon>Actinomycetota</taxon>
        <taxon>Actinomycetes</taxon>
        <taxon>Micrococcales</taxon>
        <taxon>Microbacteriaceae</taxon>
        <taxon>Agromyces</taxon>
    </lineage>
</organism>
<evidence type="ECO:0000313" key="3">
    <source>
        <dbReference type="Proteomes" id="UP000324678"/>
    </source>
</evidence>
<protein>
    <submittedName>
        <fullName evidence="2">Peptidase</fullName>
    </submittedName>
</protein>
<dbReference type="RefSeq" id="WP_149159394.1">
    <property type="nucleotide sequence ID" value="NZ_CP043505.1"/>
</dbReference>
<dbReference type="Proteomes" id="UP000324678">
    <property type="component" value="Chromosome"/>
</dbReference>
<dbReference type="AlphaFoldDB" id="A0A5C1YCT1"/>
<keyword evidence="1" id="KW-1133">Transmembrane helix</keyword>
<reference evidence="2 3" key="1">
    <citation type="submission" date="2019-09" db="EMBL/GenBank/DDBJ databases">
        <title>Genome sequencing of strain KACC 19306.</title>
        <authorList>
            <person name="Heo J."/>
            <person name="Kim S.-J."/>
            <person name="Kim J.-S."/>
            <person name="Hong S.-B."/>
            <person name="Kwon S.-W."/>
        </authorList>
    </citation>
    <scope>NUCLEOTIDE SEQUENCE [LARGE SCALE GENOMIC DNA]</scope>
    <source>
        <strain evidence="2 3">KACC 19306</strain>
    </source>
</reference>
<dbReference type="OrthoDB" id="4950741at2"/>
<keyword evidence="1" id="KW-0812">Transmembrane</keyword>
<dbReference type="KEGG" id="ail:FLP10_02280"/>
<dbReference type="EMBL" id="CP043505">
    <property type="protein sequence ID" value="QEO13370.1"/>
    <property type="molecule type" value="Genomic_DNA"/>
</dbReference>
<keyword evidence="3" id="KW-1185">Reference proteome</keyword>
<name>A0A5C1YCT1_9MICO</name>
<gene>
    <name evidence="2" type="ORF">FLP10_02280</name>
</gene>
<accession>A0A5C1YCT1</accession>
<evidence type="ECO:0000313" key="2">
    <source>
        <dbReference type="EMBL" id="QEO13370.1"/>
    </source>
</evidence>
<keyword evidence="1" id="KW-0472">Membrane</keyword>
<feature type="transmembrane region" description="Helical" evidence="1">
    <location>
        <begin position="6"/>
        <end position="27"/>
    </location>
</feature>
<evidence type="ECO:0000256" key="1">
    <source>
        <dbReference type="SAM" id="Phobius"/>
    </source>
</evidence>